<evidence type="ECO:0000256" key="11">
    <source>
        <dbReference type="RuleBase" id="RU004227"/>
    </source>
</evidence>
<evidence type="ECO:0000256" key="3">
    <source>
        <dbReference type="ARBA" id="ARBA00022705"/>
    </source>
</evidence>
<dbReference type="GO" id="GO:0003688">
    <property type="term" value="F:DNA replication origin binding"/>
    <property type="evidence" value="ECO:0007669"/>
    <property type="project" value="UniProtKB-UniRule"/>
</dbReference>
<reference evidence="12 13" key="1">
    <citation type="submission" date="2017-11" db="EMBL/GenBank/DDBJ databases">
        <title>Genome sequence of Entomoplasma freundtii BARC 318 (ATCC 51999).</title>
        <authorList>
            <person name="Lo W.-S."/>
            <person name="Gasparich G.E."/>
            <person name="Kuo C.-H."/>
        </authorList>
    </citation>
    <scope>NUCLEOTIDE SEQUENCE [LARGE SCALE GENOMIC DNA]</scope>
    <source>
        <strain evidence="12 13">BARC 318</strain>
    </source>
</reference>
<accession>A0A2K8NSA0</accession>
<feature type="binding site" evidence="8">
    <location>
        <position position="158"/>
    </location>
    <ligand>
        <name>ATP</name>
        <dbReference type="ChEBI" id="CHEBI:30616"/>
    </ligand>
</feature>
<evidence type="ECO:0000256" key="1">
    <source>
        <dbReference type="ARBA" id="ARBA00006583"/>
    </source>
</evidence>
<comment type="domain">
    <text evidence="8">Domain I is involved in oligomerization and binding regulators, domain II is flexibile and of varying length in different bacteria, domain III forms the AAA+ region, while domain IV binds dsDNA.</text>
</comment>
<dbReference type="CDD" id="cd06571">
    <property type="entry name" value="Bac_DnaA_C"/>
    <property type="match status" value="1"/>
</dbReference>
<comment type="subunit">
    <text evidence="8">Oligomerizes as a right-handed, spiral filament on DNA at oriC.</text>
</comment>
<evidence type="ECO:0000256" key="9">
    <source>
        <dbReference type="NCBIfam" id="TIGR00362"/>
    </source>
</evidence>
<evidence type="ECO:0000256" key="10">
    <source>
        <dbReference type="RuleBase" id="RU000577"/>
    </source>
</evidence>
<dbReference type="CDD" id="cd00009">
    <property type="entry name" value="AAA"/>
    <property type="match status" value="1"/>
</dbReference>
<dbReference type="InterPro" id="IPR027417">
    <property type="entry name" value="P-loop_NTPase"/>
</dbReference>
<dbReference type="GO" id="GO:0006275">
    <property type="term" value="P:regulation of DNA replication"/>
    <property type="evidence" value="ECO:0007669"/>
    <property type="project" value="UniProtKB-UniRule"/>
</dbReference>
<dbReference type="GO" id="GO:0005886">
    <property type="term" value="C:plasma membrane"/>
    <property type="evidence" value="ECO:0007669"/>
    <property type="project" value="TreeGrafter"/>
</dbReference>
<comment type="subcellular location">
    <subcellularLocation>
        <location evidence="8">Cytoplasm</location>
    </subcellularLocation>
</comment>
<gene>
    <name evidence="8 12" type="primary">dnaA</name>
    <name evidence="12" type="ORF">EFREU_v1c00010</name>
</gene>
<evidence type="ECO:0000256" key="2">
    <source>
        <dbReference type="ARBA" id="ARBA00022490"/>
    </source>
</evidence>
<name>A0A2K8NSA0_9MOLU</name>
<dbReference type="PANTHER" id="PTHR30050">
    <property type="entry name" value="CHROMOSOMAL REPLICATION INITIATOR PROTEIN DNAA"/>
    <property type="match status" value="1"/>
</dbReference>
<feature type="region of interest" description="Domain IV, binds dsDNA" evidence="8">
    <location>
        <begin position="335"/>
        <end position="456"/>
    </location>
</feature>
<dbReference type="Gene3D" id="1.10.1750.10">
    <property type="match status" value="1"/>
</dbReference>
<dbReference type="PRINTS" id="PR00051">
    <property type="entry name" value="DNAA"/>
</dbReference>
<dbReference type="GO" id="GO:0005737">
    <property type="term" value="C:cytoplasm"/>
    <property type="evidence" value="ECO:0007669"/>
    <property type="project" value="UniProtKB-SubCell"/>
</dbReference>
<keyword evidence="7 8" id="KW-0238">DNA-binding</keyword>
<dbReference type="NCBIfam" id="TIGR00362">
    <property type="entry name" value="DnaA"/>
    <property type="match status" value="1"/>
</dbReference>
<dbReference type="HAMAP" id="MF_00377">
    <property type="entry name" value="DnaA_bact"/>
    <property type="match status" value="1"/>
</dbReference>
<dbReference type="Proteomes" id="UP000232222">
    <property type="component" value="Chromosome"/>
</dbReference>
<dbReference type="InterPro" id="IPR010921">
    <property type="entry name" value="Trp_repressor/repl_initiator"/>
</dbReference>
<dbReference type="PROSITE" id="PS01008">
    <property type="entry name" value="DNAA"/>
    <property type="match status" value="1"/>
</dbReference>
<keyword evidence="2 8" id="KW-0963">Cytoplasm</keyword>
<comment type="similarity">
    <text evidence="1 8 11">Belongs to the DnaA family.</text>
</comment>
<evidence type="ECO:0000256" key="7">
    <source>
        <dbReference type="ARBA" id="ARBA00023125"/>
    </source>
</evidence>
<keyword evidence="13" id="KW-1185">Reference proteome</keyword>
<comment type="function">
    <text evidence="8 10">Plays an essential role in the initiation and regulation of chromosomal replication. ATP-DnaA binds to the origin of replication (oriC) to initiate formation of the DNA replication initiation complex once per cell cycle. Binds the DnaA box (a 9 base pair repeat at the origin) and separates the double-stranded (ds)DNA. Forms a right-handed helical filament on oriC DNA; dsDNA binds to the exterior of the filament while single-stranded (ss)DNA is stabiized in the filament's interior. The ATP-DnaA-oriC complex binds and stabilizes one strand of the AT-rich DNA unwinding element (DUE), permitting loading of DNA polymerase. After initiation quickly degrades to an ADP-DnaA complex that is not apt for DNA replication. Binds acidic phospholipids.</text>
</comment>
<dbReference type="GO" id="GO:0005524">
    <property type="term" value="F:ATP binding"/>
    <property type="evidence" value="ECO:0007669"/>
    <property type="project" value="UniProtKB-UniRule"/>
</dbReference>
<keyword evidence="3 8" id="KW-0235">DNA replication</keyword>
<keyword evidence="5 8" id="KW-0067">ATP-binding</keyword>
<comment type="caution">
    <text evidence="8">Lacks conserved residue(s) required for the propagation of feature annotation.</text>
</comment>
<feature type="binding site" evidence="8">
    <location>
        <position position="160"/>
    </location>
    <ligand>
        <name>ATP</name>
        <dbReference type="ChEBI" id="CHEBI:30616"/>
    </ligand>
</feature>
<dbReference type="SUPFAM" id="SSF52540">
    <property type="entry name" value="P-loop containing nucleoside triphosphate hydrolases"/>
    <property type="match status" value="1"/>
</dbReference>
<dbReference type="InterPro" id="IPR013159">
    <property type="entry name" value="DnaA_C"/>
</dbReference>
<dbReference type="EMBL" id="CP024962">
    <property type="protein sequence ID" value="ATZ16028.1"/>
    <property type="molecule type" value="Genomic_DNA"/>
</dbReference>
<keyword evidence="4 8" id="KW-0547">Nucleotide-binding</keyword>
<sequence length="456" mass="51598">MISRGRTMSDKELWSTIKTKLAADQTVNQEIYNTYLANARFVAAPQNAFFLVIQSTFGVRLVEPLLKQISTLIKEETQVTPNLKALSTDRWEKEEANLLKVTISEVQTKKTSLASKNYEFSFKHFVSGPSNFQAFKAAQATVQSPGKWNPLFIYGPSGLGKTHLLNAIAYEFRSLYPHLKVLYISSDDFARQVVGNLQKGHFEIEQFKSEINAYDILLIDDVQFLAKKDKTNEVLFTVFNHFAENGKQLIFSSDKLPDQLNGFDMRLITRFNQGLAIPIQSLDFNTAKAITKIEFARQDLTNRVKDEVIEYIAQFFANDVRKIKGSVTKINFWIMTNALEGPLDLRMLQDLFKDMPTSNLGELNTKRIKEVVADKYGIAVKLLDGKARVSNVATARHVSMYLTKEILGHSLSQIGAEFGGRDHTTVMSGIKKIKKNMEASAEFRKNVEAIRNKIVS</sequence>
<dbReference type="SUPFAM" id="SSF48295">
    <property type="entry name" value="TrpR-like"/>
    <property type="match status" value="1"/>
</dbReference>
<dbReference type="InterPro" id="IPR013317">
    <property type="entry name" value="DnaA_dom"/>
</dbReference>
<organism evidence="12 13">
    <name type="scientific">Entomoplasma freundtii</name>
    <dbReference type="NCBI Taxonomy" id="74700"/>
    <lineage>
        <taxon>Bacteria</taxon>
        <taxon>Bacillati</taxon>
        <taxon>Mycoplasmatota</taxon>
        <taxon>Mollicutes</taxon>
        <taxon>Entomoplasmatales</taxon>
        <taxon>Entomoplasmataceae</taxon>
        <taxon>Entomoplasma</taxon>
    </lineage>
</organism>
<dbReference type="KEGG" id="efr:EFREU_v1c00010"/>
<feature type="region of interest" description="Domain I, interacts with DnaA modulators" evidence="8">
    <location>
        <begin position="1"/>
        <end position="97"/>
    </location>
</feature>
<feature type="binding site" evidence="8">
    <location>
        <position position="162"/>
    </location>
    <ligand>
        <name>ATP</name>
        <dbReference type="ChEBI" id="CHEBI:30616"/>
    </ligand>
</feature>
<dbReference type="InterPro" id="IPR003593">
    <property type="entry name" value="AAA+_ATPase"/>
</dbReference>
<dbReference type="Gene3D" id="3.40.50.300">
    <property type="entry name" value="P-loop containing nucleotide triphosphate hydrolases"/>
    <property type="match status" value="1"/>
</dbReference>
<evidence type="ECO:0000256" key="6">
    <source>
        <dbReference type="ARBA" id="ARBA00023121"/>
    </source>
</evidence>
<protein>
    <recommendedName>
        <fullName evidence="8 9">Chromosomal replication initiator protein DnaA</fullName>
    </recommendedName>
</protein>
<dbReference type="InterPro" id="IPR001957">
    <property type="entry name" value="Chromosome_initiator_DnaA"/>
</dbReference>
<dbReference type="InterPro" id="IPR020591">
    <property type="entry name" value="Chromosome_initiator_DnaA-like"/>
</dbReference>
<dbReference type="Pfam" id="PF00308">
    <property type="entry name" value="Bac_DnaA"/>
    <property type="match status" value="1"/>
</dbReference>
<evidence type="ECO:0000256" key="4">
    <source>
        <dbReference type="ARBA" id="ARBA00022741"/>
    </source>
</evidence>
<dbReference type="Gene3D" id="1.10.8.60">
    <property type="match status" value="1"/>
</dbReference>
<dbReference type="Pfam" id="PF08299">
    <property type="entry name" value="Bac_DnaA_C"/>
    <property type="match status" value="1"/>
</dbReference>
<dbReference type="InterPro" id="IPR018312">
    <property type="entry name" value="Chromosome_initiator_DnaA_CS"/>
</dbReference>
<evidence type="ECO:0000313" key="13">
    <source>
        <dbReference type="Proteomes" id="UP000232222"/>
    </source>
</evidence>
<dbReference type="SMART" id="SM00382">
    <property type="entry name" value="AAA"/>
    <property type="match status" value="1"/>
</dbReference>
<proteinExistence type="inferred from homology"/>
<dbReference type="OrthoDB" id="9807019at2"/>
<evidence type="ECO:0000313" key="12">
    <source>
        <dbReference type="EMBL" id="ATZ16028.1"/>
    </source>
</evidence>
<dbReference type="GO" id="GO:0008289">
    <property type="term" value="F:lipid binding"/>
    <property type="evidence" value="ECO:0007669"/>
    <property type="project" value="UniProtKB-KW"/>
</dbReference>
<dbReference type="PANTHER" id="PTHR30050:SF2">
    <property type="entry name" value="CHROMOSOMAL REPLICATION INITIATOR PROTEIN DNAA"/>
    <property type="match status" value="1"/>
</dbReference>
<dbReference type="AlphaFoldDB" id="A0A2K8NSA0"/>
<dbReference type="SMART" id="SM00760">
    <property type="entry name" value="Bac_DnaA_C"/>
    <property type="match status" value="1"/>
</dbReference>
<dbReference type="GO" id="GO:0006270">
    <property type="term" value="P:DNA replication initiation"/>
    <property type="evidence" value="ECO:0007669"/>
    <property type="project" value="UniProtKB-UniRule"/>
</dbReference>
<evidence type="ECO:0000256" key="5">
    <source>
        <dbReference type="ARBA" id="ARBA00022840"/>
    </source>
</evidence>
<keyword evidence="6 8" id="KW-0446">Lipid-binding</keyword>
<evidence type="ECO:0000256" key="8">
    <source>
        <dbReference type="HAMAP-Rule" id="MF_00377"/>
    </source>
</evidence>
<feature type="binding site" evidence="8">
    <location>
        <position position="161"/>
    </location>
    <ligand>
        <name>ATP</name>
        <dbReference type="ChEBI" id="CHEBI:30616"/>
    </ligand>
</feature>